<dbReference type="OrthoDB" id="408098at2759"/>
<dbReference type="Proteomes" id="UP000007800">
    <property type="component" value="Unassembled WGS sequence"/>
</dbReference>
<sequence length="57" mass="6633">WATKIHPRARDFFQNHDRMIKVLRSIALSIDKDRDPILGSGDKCVRWHGEVSSDDQD</sequence>
<dbReference type="InParanoid" id="C5KJY9"/>
<accession>C5KJY9</accession>
<reference evidence="1 2" key="1">
    <citation type="submission" date="2008-07" db="EMBL/GenBank/DDBJ databases">
        <authorList>
            <person name="El-Sayed N."/>
            <person name="Caler E."/>
            <person name="Inman J."/>
            <person name="Amedeo P."/>
            <person name="Hass B."/>
            <person name="Wortman J."/>
        </authorList>
    </citation>
    <scope>NUCLEOTIDE SEQUENCE [LARGE SCALE GENOMIC DNA]</scope>
    <source>
        <strain evidence="2">ATCC 50983 / TXsc</strain>
    </source>
</reference>
<dbReference type="EMBL" id="GG673648">
    <property type="protein sequence ID" value="EER15247.1"/>
    <property type="molecule type" value="Genomic_DNA"/>
</dbReference>
<evidence type="ECO:0000313" key="1">
    <source>
        <dbReference type="EMBL" id="EER15247.1"/>
    </source>
</evidence>
<evidence type="ECO:0000313" key="2">
    <source>
        <dbReference type="Proteomes" id="UP000007800"/>
    </source>
</evidence>
<feature type="non-terminal residue" evidence="1">
    <location>
        <position position="57"/>
    </location>
</feature>
<dbReference type="GeneID" id="9045975"/>
<keyword evidence="2" id="KW-1185">Reference proteome</keyword>
<name>C5KJY9_PERM5</name>
<gene>
    <name evidence="1" type="ORF">Pmar_PMAR006979</name>
</gene>
<proteinExistence type="predicted"/>
<dbReference type="RefSeq" id="XP_002783451.1">
    <property type="nucleotide sequence ID" value="XM_002783405.1"/>
</dbReference>
<dbReference type="AlphaFoldDB" id="C5KJY9"/>
<feature type="non-terminal residue" evidence="1">
    <location>
        <position position="1"/>
    </location>
</feature>
<protein>
    <submittedName>
        <fullName evidence="1">Uncharacterized protein</fullName>
    </submittedName>
</protein>
<organism evidence="2">
    <name type="scientific">Perkinsus marinus (strain ATCC 50983 / TXsc)</name>
    <dbReference type="NCBI Taxonomy" id="423536"/>
    <lineage>
        <taxon>Eukaryota</taxon>
        <taxon>Sar</taxon>
        <taxon>Alveolata</taxon>
        <taxon>Perkinsozoa</taxon>
        <taxon>Perkinsea</taxon>
        <taxon>Perkinsida</taxon>
        <taxon>Perkinsidae</taxon>
        <taxon>Perkinsus</taxon>
    </lineage>
</organism>